<dbReference type="RefSeq" id="WP_025015006.1">
    <property type="nucleotide sequence ID" value="NZ_AZFU01000025.1"/>
</dbReference>
<gene>
    <name evidence="1" type="ORF">FC59_GL001028</name>
</gene>
<dbReference type="Proteomes" id="UP000051307">
    <property type="component" value="Unassembled WGS sequence"/>
</dbReference>
<dbReference type="OrthoDB" id="5297106at2"/>
<proteinExistence type="predicted"/>
<dbReference type="PATRIC" id="fig|1423767.3.peg.1064"/>
<accession>A0A0R1VET4</accession>
<sequence length="69" mass="8131">MNTLEYRGYKGTIETEDDTLFGHVLGLKNVIISYEGKNIDELKDDFQNGIDNYVKIYNFRIFESLSRIY</sequence>
<protein>
    <submittedName>
        <fullName evidence="1">Uncharacterized protein</fullName>
    </submittedName>
</protein>
<organism evidence="1 2">
    <name type="scientific">Lactobacillus kitasatonis DSM 16761 = JCM 1039</name>
    <dbReference type="NCBI Taxonomy" id="1423767"/>
    <lineage>
        <taxon>Bacteria</taxon>
        <taxon>Bacillati</taxon>
        <taxon>Bacillota</taxon>
        <taxon>Bacilli</taxon>
        <taxon>Lactobacillales</taxon>
        <taxon>Lactobacillaceae</taxon>
        <taxon>Lactobacillus</taxon>
    </lineage>
</organism>
<evidence type="ECO:0000313" key="2">
    <source>
        <dbReference type="Proteomes" id="UP000051307"/>
    </source>
</evidence>
<evidence type="ECO:0000313" key="1">
    <source>
        <dbReference type="EMBL" id="KRM03855.1"/>
    </source>
</evidence>
<reference evidence="1 2" key="1">
    <citation type="journal article" date="2015" name="Genome Announc.">
        <title>Expanding the biotechnology potential of lactobacilli through comparative genomics of 213 strains and associated genera.</title>
        <authorList>
            <person name="Sun Z."/>
            <person name="Harris H.M."/>
            <person name="McCann A."/>
            <person name="Guo C."/>
            <person name="Argimon S."/>
            <person name="Zhang W."/>
            <person name="Yang X."/>
            <person name="Jeffery I.B."/>
            <person name="Cooney J.C."/>
            <person name="Kagawa T.F."/>
            <person name="Liu W."/>
            <person name="Song Y."/>
            <person name="Salvetti E."/>
            <person name="Wrobel A."/>
            <person name="Rasinkangas P."/>
            <person name="Parkhill J."/>
            <person name="Rea M.C."/>
            <person name="O'Sullivan O."/>
            <person name="Ritari J."/>
            <person name="Douillard F.P."/>
            <person name="Paul Ross R."/>
            <person name="Yang R."/>
            <person name="Briner A.E."/>
            <person name="Felis G.E."/>
            <person name="de Vos W.M."/>
            <person name="Barrangou R."/>
            <person name="Klaenhammer T.R."/>
            <person name="Caufield P.W."/>
            <person name="Cui Y."/>
            <person name="Zhang H."/>
            <person name="O'Toole P.W."/>
        </authorList>
    </citation>
    <scope>NUCLEOTIDE SEQUENCE [LARGE SCALE GENOMIC DNA]</scope>
    <source>
        <strain evidence="1 2">DSM 16761</strain>
    </source>
</reference>
<name>A0A0R1VET4_9LACO</name>
<dbReference type="AlphaFoldDB" id="A0A0R1VET4"/>
<comment type="caution">
    <text evidence="1">The sequence shown here is derived from an EMBL/GenBank/DDBJ whole genome shotgun (WGS) entry which is preliminary data.</text>
</comment>
<dbReference type="EMBL" id="AZFU01000025">
    <property type="protein sequence ID" value="KRM03855.1"/>
    <property type="molecule type" value="Genomic_DNA"/>
</dbReference>